<protein>
    <submittedName>
        <fullName evidence="1">Uncharacterized protein</fullName>
    </submittedName>
</protein>
<dbReference type="HOGENOM" id="CLU_3368404_0_0_1"/>
<evidence type="ECO:0000313" key="2">
    <source>
        <dbReference type="Proteomes" id="UP000008177"/>
    </source>
</evidence>
<proteinExistence type="predicted"/>
<name>G2YVB7_BOTF4</name>
<sequence length="35" mass="4018">MFDILIAEGIVVRKSILVNMYFYLEIPGNIQMKGT</sequence>
<dbReference type="AlphaFoldDB" id="G2YVB7"/>
<dbReference type="EMBL" id="FQ790355">
    <property type="protein sequence ID" value="CCD55565.1"/>
    <property type="molecule type" value="Genomic_DNA"/>
</dbReference>
<dbReference type="Proteomes" id="UP000008177">
    <property type="component" value="Unplaced contigs"/>
</dbReference>
<organism evidence="1 2">
    <name type="scientific">Botryotinia fuckeliana (strain T4)</name>
    <name type="common">Noble rot fungus</name>
    <name type="synonym">Botrytis cinerea</name>
    <dbReference type="NCBI Taxonomy" id="999810"/>
    <lineage>
        <taxon>Eukaryota</taxon>
        <taxon>Fungi</taxon>
        <taxon>Dikarya</taxon>
        <taxon>Ascomycota</taxon>
        <taxon>Pezizomycotina</taxon>
        <taxon>Leotiomycetes</taxon>
        <taxon>Helotiales</taxon>
        <taxon>Sclerotiniaceae</taxon>
        <taxon>Botrytis</taxon>
    </lineage>
</organism>
<dbReference type="InParanoid" id="G2YVB7"/>
<gene>
    <name evidence="1" type="ORF">BofuT4_uP155560.1</name>
</gene>
<reference evidence="2" key="1">
    <citation type="journal article" date="2011" name="PLoS Genet.">
        <title>Genomic analysis of the necrotrophic fungal pathogens Sclerotinia sclerotiorum and Botrytis cinerea.</title>
        <authorList>
            <person name="Amselem J."/>
            <person name="Cuomo C.A."/>
            <person name="van Kan J.A."/>
            <person name="Viaud M."/>
            <person name="Benito E.P."/>
            <person name="Couloux A."/>
            <person name="Coutinho P.M."/>
            <person name="de Vries R.P."/>
            <person name="Dyer P.S."/>
            <person name="Fillinger S."/>
            <person name="Fournier E."/>
            <person name="Gout L."/>
            <person name="Hahn M."/>
            <person name="Kohn L."/>
            <person name="Lapalu N."/>
            <person name="Plummer K.M."/>
            <person name="Pradier J.M."/>
            <person name="Quevillon E."/>
            <person name="Sharon A."/>
            <person name="Simon A."/>
            <person name="ten Have A."/>
            <person name="Tudzynski B."/>
            <person name="Tudzynski P."/>
            <person name="Wincker P."/>
            <person name="Andrew M."/>
            <person name="Anthouard V."/>
            <person name="Beever R.E."/>
            <person name="Beffa R."/>
            <person name="Benoit I."/>
            <person name="Bouzid O."/>
            <person name="Brault B."/>
            <person name="Chen Z."/>
            <person name="Choquer M."/>
            <person name="Collemare J."/>
            <person name="Cotton P."/>
            <person name="Danchin E.G."/>
            <person name="Da Silva C."/>
            <person name="Gautier A."/>
            <person name="Giraud C."/>
            <person name="Giraud T."/>
            <person name="Gonzalez C."/>
            <person name="Grossetete S."/>
            <person name="Guldener U."/>
            <person name="Henrissat B."/>
            <person name="Howlett B.J."/>
            <person name="Kodira C."/>
            <person name="Kretschmer M."/>
            <person name="Lappartient A."/>
            <person name="Leroch M."/>
            <person name="Levis C."/>
            <person name="Mauceli E."/>
            <person name="Neuveglise C."/>
            <person name="Oeser B."/>
            <person name="Pearson M."/>
            <person name="Poulain J."/>
            <person name="Poussereau N."/>
            <person name="Quesneville H."/>
            <person name="Rascle C."/>
            <person name="Schumacher J."/>
            <person name="Segurens B."/>
            <person name="Sexton A."/>
            <person name="Silva E."/>
            <person name="Sirven C."/>
            <person name="Soanes D.M."/>
            <person name="Talbot N.J."/>
            <person name="Templeton M."/>
            <person name="Yandava C."/>
            <person name="Yarden O."/>
            <person name="Zeng Q."/>
            <person name="Rollins J.A."/>
            <person name="Lebrun M.H."/>
            <person name="Dickman M."/>
        </authorList>
    </citation>
    <scope>NUCLEOTIDE SEQUENCE [LARGE SCALE GENOMIC DNA]</scope>
    <source>
        <strain evidence="2">T4</strain>
    </source>
</reference>
<evidence type="ECO:0000313" key="1">
    <source>
        <dbReference type="EMBL" id="CCD55565.1"/>
    </source>
</evidence>
<accession>G2YVB7</accession>